<comment type="caution">
    <text evidence="6">Lacks conserved residue(s) required for the propagation of feature annotation.</text>
</comment>
<feature type="domain" description="VWFC" evidence="10">
    <location>
        <begin position="295"/>
        <end position="351"/>
    </location>
</feature>
<gene>
    <name evidence="11" type="ORF">X975_11391</name>
</gene>
<dbReference type="PROSITE" id="PS01186">
    <property type="entry name" value="EGF_2"/>
    <property type="match status" value="1"/>
</dbReference>
<keyword evidence="4" id="KW-1015">Disulfide bond</keyword>
<dbReference type="InterPro" id="IPR000152">
    <property type="entry name" value="EGF-type_Asp/Asn_hydroxyl_site"/>
</dbReference>
<dbReference type="Pfam" id="PF07645">
    <property type="entry name" value="EGF_CA"/>
    <property type="match status" value="1"/>
</dbReference>
<keyword evidence="11" id="KW-0418">Kinase</keyword>
<keyword evidence="2" id="KW-0732">Signal</keyword>
<dbReference type="SMART" id="SM00181">
    <property type="entry name" value="EGF"/>
    <property type="match status" value="2"/>
</dbReference>
<keyword evidence="7" id="KW-0175">Coiled coil</keyword>
<keyword evidence="12" id="KW-1185">Reference proteome</keyword>
<evidence type="ECO:0000256" key="6">
    <source>
        <dbReference type="PROSITE-ProRule" id="PRU00076"/>
    </source>
</evidence>
<dbReference type="OrthoDB" id="6516201at2759"/>
<dbReference type="PROSITE" id="PS50184">
    <property type="entry name" value="VWFC_2"/>
    <property type="match status" value="2"/>
</dbReference>
<sequence>MWSEMNGCNYNFRFTIVLRYWLFLIVLFHISSRFITCFRAVSGLYIDSKHQFDLIDGLRIYNNSYPGLSIAEGIHHLSPAVLLQGDARHLKLPAEMLQKVTQRLSQTNEFSFIATLKQEERNTGTIISFSEGNDRYLELQSSGRKDEVRLHYTHKNKTLVETFPYHLTDKNWHLVAISVSGNTVNLYVDCNRIYRRVIHDIDYSFTGRNISLWLGQRNARHFLYKGYLQDVKIAAEAHGYLIQCPNLDTDCPTCGQFQQLQKSVLQLENHIKELTERLAHAEHHISALQQCECRKNCIVNGSLHPDGSTWEHECDICSCVHGEIKCLPVTCPLVPCKKPIIPPGECCPVCPKKCLLEEVPYDHGERVSPVQCATCECRNGSMHCWRIDNETCPNLTCPEEQQFRVPGECCLFCPGVDFCSKGHDCHEDAKCINLRTQYMCQCNNGFQGDGTQCEDINECQREGGHDGHHCRENTVCVNLRGDYVCECLPGYKR</sequence>
<dbReference type="PROSITE" id="PS01208">
    <property type="entry name" value="VWFC_1"/>
    <property type="match status" value="1"/>
</dbReference>
<dbReference type="Pfam" id="PF00093">
    <property type="entry name" value="VWC"/>
    <property type="match status" value="2"/>
</dbReference>
<dbReference type="Proteomes" id="UP000054359">
    <property type="component" value="Unassembled WGS sequence"/>
</dbReference>
<name>A0A087UBT4_STEMI</name>
<dbReference type="InterPro" id="IPR049883">
    <property type="entry name" value="NOTCH1_EGF-like"/>
</dbReference>
<protein>
    <submittedName>
        <fullName evidence="11">Protein kinase C-binding protein NELL1</fullName>
    </submittedName>
</protein>
<keyword evidence="1 6" id="KW-0245">EGF-like domain</keyword>
<dbReference type="PROSITE" id="PS50026">
    <property type="entry name" value="EGF_3"/>
    <property type="match status" value="2"/>
</dbReference>
<keyword evidence="3" id="KW-0677">Repeat</keyword>
<evidence type="ECO:0000256" key="3">
    <source>
        <dbReference type="ARBA" id="ARBA00022737"/>
    </source>
</evidence>
<dbReference type="InterPro" id="IPR013320">
    <property type="entry name" value="ConA-like_dom_sf"/>
</dbReference>
<dbReference type="InterPro" id="IPR048287">
    <property type="entry name" value="TSPN-like_N"/>
</dbReference>
<dbReference type="SUPFAM" id="SSF49899">
    <property type="entry name" value="Concanavalin A-like lectins/glucanases"/>
    <property type="match status" value="1"/>
</dbReference>
<dbReference type="SMART" id="SM00179">
    <property type="entry name" value="EGF_CA"/>
    <property type="match status" value="2"/>
</dbReference>
<dbReference type="PROSITE" id="PS01187">
    <property type="entry name" value="EGF_CA"/>
    <property type="match status" value="1"/>
</dbReference>
<evidence type="ECO:0000256" key="7">
    <source>
        <dbReference type="SAM" id="Coils"/>
    </source>
</evidence>
<evidence type="ECO:0000313" key="11">
    <source>
        <dbReference type="EMBL" id="KFM74823.1"/>
    </source>
</evidence>
<evidence type="ECO:0000259" key="10">
    <source>
        <dbReference type="PROSITE" id="PS50184"/>
    </source>
</evidence>
<feature type="domain" description="VWFC" evidence="10">
    <location>
        <begin position="352"/>
        <end position="414"/>
    </location>
</feature>
<dbReference type="Pfam" id="PF13385">
    <property type="entry name" value="Laminin_G_3"/>
    <property type="match status" value="1"/>
</dbReference>
<dbReference type="SUPFAM" id="SSF57196">
    <property type="entry name" value="EGF/Laminin"/>
    <property type="match status" value="2"/>
</dbReference>
<dbReference type="GO" id="GO:0005615">
    <property type="term" value="C:extracellular space"/>
    <property type="evidence" value="ECO:0007669"/>
    <property type="project" value="TreeGrafter"/>
</dbReference>
<dbReference type="SMART" id="SM00214">
    <property type="entry name" value="VWC"/>
    <property type="match status" value="2"/>
</dbReference>
<dbReference type="STRING" id="407821.A0A087UBT4"/>
<dbReference type="PANTHER" id="PTHR24042:SF5">
    <property type="entry name" value="EGF-LIKE CALCIUM-BINDING DOMAIN-CONTAINING PROTEIN"/>
    <property type="match status" value="1"/>
</dbReference>
<proteinExistence type="predicted"/>
<accession>A0A087UBT4</accession>
<dbReference type="Gene3D" id="6.20.200.20">
    <property type="match status" value="1"/>
</dbReference>
<dbReference type="SMART" id="SM00210">
    <property type="entry name" value="TSPN"/>
    <property type="match status" value="1"/>
</dbReference>
<evidence type="ECO:0000256" key="2">
    <source>
        <dbReference type="ARBA" id="ARBA00022729"/>
    </source>
</evidence>
<dbReference type="InterPro" id="IPR051586">
    <property type="entry name" value="PKC-binding_NELL"/>
</dbReference>
<dbReference type="InterPro" id="IPR001881">
    <property type="entry name" value="EGF-like_Ca-bd_dom"/>
</dbReference>
<dbReference type="AlphaFoldDB" id="A0A087UBT4"/>
<keyword evidence="5" id="KW-0325">Glycoprotein</keyword>
<dbReference type="CDD" id="cd00054">
    <property type="entry name" value="EGF_CA"/>
    <property type="match status" value="2"/>
</dbReference>
<evidence type="ECO:0000256" key="4">
    <source>
        <dbReference type="ARBA" id="ARBA00023157"/>
    </source>
</evidence>
<evidence type="ECO:0000256" key="5">
    <source>
        <dbReference type="ARBA" id="ARBA00023180"/>
    </source>
</evidence>
<evidence type="ECO:0000313" key="12">
    <source>
        <dbReference type="Proteomes" id="UP000054359"/>
    </source>
</evidence>
<dbReference type="InterPro" id="IPR000742">
    <property type="entry name" value="EGF"/>
</dbReference>
<dbReference type="EMBL" id="KK119123">
    <property type="protein sequence ID" value="KFM74823.1"/>
    <property type="molecule type" value="Genomic_DNA"/>
</dbReference>
<dbReference type="InterPro" id="IPR024731">
    <property type="entry name" value="NELL2-like_EGF"/>
</dbReference>
<evidence type="ECO:0000256" key="8">
    <source>
        <dbReference type="SAM" id="Phobius"/>
    </source>
</evidence>
<organism evidence="11 12">
    <name type="scientific">Stegodyphus mimosarum</name>
    <name type="common">African social velvet spider</name>
    <dbReference type="NCBI Taxonomy" id="407821"/>
    <lineage>
        <taxon>Eukaryota</taxon>
        <taxon>Metazoa</taxon>
        <taxon>Ecdysozoa</taxon>
        <taxon>Arthropoda</taxon>
        <taxon>Chelicerata</taxon>
        <taxon>Arachnida</taxon>
        <taxon>Araneae</taxon>
        <taxon>Araneomorphae</taxon>
        <taxon>Entelegynae</taxon>
        <taxon>Eresoidea</taxon>
        <taxon>Eresidae</taxon>
        <taxon>Stegodyphus</taxon>
    </lineage>
</organism>
<feature type="non-terminal residue" evidence="11">
    <location>
        <position position="493"/>
    </location>
</feature>
<reference evidence="11 12" key="1">
    <citation type="submission" date="2013-11" db="EMBL/GenBank/DDBJ databases">
        <title>Genome sequencing of Stegodyphus mimosarum.</title>
        <authorList>
            <person name="Bechsgaard J."/>
        </authorList>
    </citation>
    <scope>NUCLEOTIDE SEQUENCE [LARGE SCALE GENOMIC DNA]</scope>
</reference>
<dbReference type="InterPro" id="IPR001007">
    <property type="entry name" value="VWF_dom"/>
</dbReference>
<dbReference type="GO" id="GO:0008201">
    <property type="term" value="F:heparin binding"/>
    <property type="evidence" value="ECO:0007669"/>
    <property type="project" value="TreeGrafter"/>
</dbReference>
<evidence type="ECO:0000259" key="9">
    <source>
        <dbReference type="PROSITE" id="PS50026"/>
    </source>
</evidence>
<feature type="domain" description="EGF-like" evidence="9">
    <location>
        <begin position="415"/>
        <end position="454"/>
    </location>
</feature>
<dbReference type="Gene3D" id="2.10.25.10">
    <property type="entry name" value="Laminin"/>
    <property type="match status" value="2"/>
</dbReference>
<dbReference type="GO" id="GO:0016301">
    <property type="term" value="F:kinase activity"/>
    <property type="evidence" value="ECO:0007669"/>
    <property type="project" value="UniProtKB-KW"/>
</dbReference>
<evidence type="ECO:0000256" key="1">
    <source>
        <dbReference type="ARBA" id="ARBA00022536"/>
    </source>
</evidence>
<keyword evidence="8" id="KW-1133">Transmembrane helix</keyword>
<dbReference type="Gene3D" id="2.10.70.10">
    <property type="entry name" value="Complement Module, domain 1"/>
    <property type="match status" value="1"/>
</dbReference>
<dbReference type="InterPro" id="IPR018097">
    <property type="entry name" value="EGF_Ca-bd_CS"/>
</dbReference>
<feature type="domain" description="EGF-like" evidence="9">
    <location>
        <begin position="455"/>
        <end position="493"/>
    </location>
</feature>
<keyword evidence="8" id="KW-0472">Membrane</keyword>
<dbReference type="PROSITE" id="PS00010">
    <property type="entry name" value="ASX_HYDROXYL"/>
    <property type="match status" value="2"/>
</dbReference>
<dbReference type="GO" id="GO:0005509">
    <property type="term" value="F:calcium ion binding"/>
    <property type="evidence" value="ECO:0007669"/>
    <property type="project" value="InterPro"/>
</dbReference>
<feature type="transmembrane region" description="Helical" evidence="8">
    <location>
        <begin position="20"/>
        <end position="41"/>
    </location>
</feature>
<dbReference type="SUPFAM" id="SSF57603">
    <property type="entry name" value="FnI-like domain"/>
    <property type="match status" value="2"/>
</dbReference>
<dbReference type="Gene3D" id="2.60.120.200">
    <property type="match status" value="1"/>
</dbReference>
<feature type="coiled-coil region" evidence="7">
    <location>
        <begin position="257"/>
        <end position="291"/>
    </location>
</feature>
<keyword evidence="8" id="KW-0812">Transmembrane</keyword>
<dbReference type="OMA" id="HAETRLS"/>
<dbReference type="Pfam" id="PF12947">
    <property type="entry name" value="EGF_3"/>
    <property type="match status" value="1"/>
</dbReference>
<keyword evidence="11" id="KW-0808">Transferase</keyword>
<dbReference type="PANTHER" id="PTHR24042">
    <property type="entry name" value="NEL HOMOLOG"/>
    <property type="match status" value="1"/>
</dbReference>